<dbReference type="EMBL" id="CP015970">
    <property type="protein sequence ID" value="AOZ47987.1"/>
    <property type="molecule type" value="Genomic_DNA"/>
</dbReference>
<accession>A0AAC8YH49</accession>
<reference evidence="2 4" key="1">
    <citation type="journal article" date="2016" name="Plant Dis.">
        <title>Improved production of propionic acid using genome shuffling.</title>
        <authorList>
            <person name="Luna-Flores C.H."/>
            <person name="Palfreyman R.W."/>
            <person name="Kromer J.O."/>
            <person name="Nielsen L.K."/>
            <person name="Marcellin E."/>
        </authorList>
    </citation>
    <scope>NUCLEOTIDE SEQUENCE [LARGE SCALE GENOMIC DNA]</scope>
    <source>
        <strain evidence="2 4">F3E8</strain>
    </source>
</reference>
<gene>
    <name evidence="2" type="ORF">A8L58_16350</name>
    <name evidence="1" type="ORF">AXH35_14895</name>
</gene>
<keyword evidence="4" id="KW-1185">Reference proteome</keyword>
<dbReference type="InterPro" id="IPR016024">
    <property type="entry name" value="ARM-type_fold"/>
</dbReference>
<reference evidence="1 3" key="2">
    <citation type="submission" date="2016-02" db="EMBL/GenBank/DDBJ databases">
        <title>Complete Genome Sequence of Propionibacterium acidipropionici ATCC 55737.</title>
        <authorList>
            <person name="Luna Flores C.H."/>
            <person name="Nielsen L.K."/>
            <person name="Marcellin E."/>
        </authorList>
    </citation>
    <scope>NUCLEOTIDE SEQUENCE [LARGE SCALE GENOMIC DNA]</scope>
    <source>
        <strain evidence="1 3">ATCC 55737</strain>
    </source>
</reference>
<proteinExistence type="predicted"/>
<dbReference type="EMBL" id="CP014352">
    <property type="protein sequence ID" value="AMS06543.1"/>
    <property type="molecule type" value="Genomic_DNA"/>
</dbReference>
<protein>
    <recommendedName>
        <fullName evidence="5">HEAT repeat domain-containing protein</fullName>
    </recommendedName>
</protein>
<evidence type="ECO:0000313" key="3">
    <source>
        <dbReference type="Proteomes" id="UP000075221"/>
    </source>
</evidence>
<dbReference type="RefSeq" id="WP_062820366.1">
    <property type="nucleotide sequence ID" value="NZ_CP014352.1"/>
</dbReference>
<dbReference type="AlphaFoldDB" id="A0AAC8YH49"/>
<evidence type="ECO:0000313" key="4">
    <source>
        <dbReference type="Proteomes" id="UP000178666"/>
    </source>
</evidence>
<dbReference type="Proteomes" id="UP000178666">
    <property type="component" value="Chromosome"/>
</dbReference>
<evidence type="ECO:0000313" key="1">
    <source>
        <dbReference type="EMBL" id="AMS06543.1"/>
    </source>
</evidence>
<evidence type="ECO:0008006" key="5">
    <source>
        <dbReference type="Google" id="ProtNLM"/>
    </source>
</evidence>
<organism evidence="1 3">
    <name type="scientific">Acidipropionibacterium acidipropionici</name>
    <dbReference type="NCBI Taxonomy" id="1748"/>
    <lineage>
        <taxon>Bacteria</taxon>
        <taxon>Bacillati</taxon>
        <taxon>Actinomycetota</taxon>
        <taxon>Actinomycetes</taxon>
        <taxon>Propionibacteriales</taxon>
        <taxon>Propionibacteriaceae</taxon>
        <taxon>Acidipropionibacterium</taxon>
    </lineage>
</organism>
<dbReference type="InterPro" id="IPR011989">
    <property type="entry name" value="ARM-like"/>
</dbReference>
<evidence type="ECO:0000313" key="2">
    <source>
        <dbReference type="EMBL" id="AOZ47987.1"/>
    </source>
</evidence>
<dbReference type="SUPFAM" id="SSF48371">
    <property type="entry name" value="ARM repeat"/>
    <property type="match status" value="1"/>
</dbReference>
<dbReference type="Gene3D" id="1.25.10.10">
    <property type="entry name" value="Leucine-rich Repeat Variant"/>
    <property type="match status" value="1"/>
</dbReference>
<dbReference type="Proteomes" id="UP000075221">
    <property type="component" value="Chromosome"/>
</dbReference>
<sequence length="218" mass="23198">MTTNPRNPRTTEQLIRALESTSPSQRLQVAMAAGADPRPGDVPVLIGRAGVDPDFFVRDMLVWALLSHPADVTVPALIAELGSANPEARAQALHALSKVGDPRGWPAVTDEFIASEDVEIARAAWRAAVALVPDGGQEALAWRLATQLGRGDRGMRLSLGMALLGLGEASRPVLDEVAAEGGRRARVHARAVLTMLDDPDTAFDDAVEEAKRVYALGE</sequence>
<name>A0AAC8YH49_9ACTN</name>